<proteinExistence type="predicted"/>
<reference evidence="1 2" key="1">
    <citation type="submission" date="2017-01" db="EMBL/GenBank/DDBJ databases">
        <title>Genome sequencing of Rhodoferax fermentans JCM 7819.</title>
        <authorList>
            <person name="Kim Y.J."/>
            <person name="Farh M.E.-A."/>
            <person name="Yang D.-C."/>
        </authorList>
    </citation>
    <scope>NUCLEOTIDE SEQUENCE [LARGE SCALE GENOMIC DNA]</scope>
    <source>
        <strain evidence="1 2">JCM 7819</strain>
    </source>
</reference>
<organism evidence="1 2">
    <name type="scientific">Rhodoferax fermentans</name>
    <dbReference type="NCBI Taxonomy" id="28066"/>
    <lineage>
        <taxon>Bacteria</taxon>
        <taxon>Pseudomonadati</taxon>
        <taxon>Pseudomonadota</taxon>
        <taxon>Betaproteobacteria</taxon>
        <taxon>Burkholderiales</taxon>
        <taxon>Comamonadaceae</taxon>
        <taxon>Rhodoferax</taxon>
    </lineage>
</organism>
<dbReference type="EMBL" id="MTJN01000002">
    <property type="protein sequence ID" value="OOV07082.1"/>
    <property type="molecule type" value="Genomic_DNA"/>
</dbReference>
<evidence type="ECO:0000313" key="1">
    <source>
        <dbReference type="EMBL" id="OOV07082.1"/>
    </source>
</evidence>
<dbReference type="AlphaFoldDB" id="A0A1T1ASI7"/>
<comment type="caution">
    <text evidence="1">The sequence shown here is derived from an EMBL/GenBank/DDBJ whole genome shotgun (WGS) entry which is preliminary data.</text>
</comment>
<dbReference type="OrthoDB" id="2858884at2"/>
<gene>
    <name evidence="1" type="ORF">RF819_10400</name>
</gene>
<keyword evidence="2" id="KW-1185">Reference proteome</keyword>
<evidence type="ECO:0008006" key="3">
    <source>
        <dbReference type="Google" id="ProtNLM"/>
    </source>
</evidence>
<dbReference type="Proteomes" id="UP000190750">
    <property type="component" value="Unassembled WGS sequence"/>
</dbReference>
<dbReference type="RefSeq" id="WP_078364911.1">
    <property type="nucleotide sequence ID" value="NZ_MTJN01000002.1"/>
</dbReference>
<name>A0A1T1ASI7_RHOFE</name>
<evidence type="ECO:0000313" key="2">
    <source>
        <dbReference type="Proteomes" id="UP000190750"/>
    </source>
</evidence>
<sequence>MSTFYGYGNLQAPYWFIGMEEGCGPSWENDVIPRFKIWESRGRKMIDDAREYHFDLGIREFWEAPTGRQVKVQRTWRRLLETLLCAKGQEVSEENVRQLQANAFAMEGSDTCLLELLPLPSSSIKSFDYVRLENQDHAYFASRSKYRRYVLANRIPKIRELVLTHRPRHVVLYGTTYRKYWGQLVNSATWPEKGALIPNYQVGESSIWLVPHPCARVSQSVFIELGKKLRDIDQEQIGAE</sequence>
<protein>
    <recommendedName>
        <fullName evidence="3">Uracil-DNA glycosylase-like domain-containing protein</fullName>
    </recommendedName>
</protein>
<accession>A0A1T1ASI7</accession>